<dbReference type="Proteomes" id="UP000016923">
    <property type="component" value="Unassembled WGS sequence"/>
</dbReference>
<feature type="domain" description="Aminoglycoside phosphotransferase" evidence="2">
    <location>
        <begin position="321"/>
        <end position="391"/>
    </location>
</feature>
<dbReference type="SUPFAM" id="SSF56112">
    <property type="entry name" value="Protein kinase-like (PK-like)"/>
    <property type="match status" value="1"/>
</dbReference>
<feature type="compositionally biased region" description="Low complexity" evidence="1">
    <location>
        <begin position="65"/>
        <end position="83"/>
    </location>
</feature>
<reference evidence="3 4" key="1">
    <citation type="journal article" date="2013" name="BMC Genomics">
        <title>The genome and transcriptome of the pine saprophyte Ophiostoma piceae, and a comparison with the bark beetle-associated pine pathogen Grosmannia clavigera.</title>
        <authorList>
            <person name="Haridas S."/>
            <person name="Wang Y."/>
            <person name="Lim L."/>
            <person name="Massoumi Alamouti S."/>
            <person name="Jackman S."/>
            <person name="Docking R."/>
            <person name="Robertson G."/>
            <person name="Birol I."/>
            <person name="Bohlmann J."/>
            <person name="Breuil C."/>
        </authorList>
    </citation>
    <scope>NUCLEOTIDE SEQUENCE [LARGE SCALE GENOMIC DNA]</scope>
    <source>
        <strain evidence="3 4">UAMH 11346</strain>
    </source>
</reference>
<accession>S3C0Q3</accession>
<dbReference type="PANTHER" id="PTHR21310">
    <property type="entry name" value="AMINOGLYCOSIDE PHOSPHOTRANSFERASE-RELATED-RELATED"/>
    <property type="match status" value="1"/>
</dbReference>
<sequence length="426" mass="46314">MATEINGAVQTNQHAKKSILEALAETLKQDPAADLTKLLEEQARAYALLRSKLGAGSAPKKSNQSCSAQASDAGDGSAVSLSDGETDEWSSVLLDDSAIRVDHAIDPRVLGLLCPDSRQQTLQSFPTEDGLSEGQFATGLNAALRQGELLWRLYETVVVGLGPTVVVKIGTSLDPDGVTNLGYINTHLPSVPAPTFLGAITCGRWSYAFMTRGRGVTLEAVWPDLSQGAKRDVQAQLTHIFHDLRRGPEGSLDLESDHSDHSGNETSVQVTSRAPHIGSFVSALCKDTRRVQRVSAVPVHDEGAFNDFLVEAPPRRSTPASIRMLRPAMRDNHDIVMTHADLHPRNIMVEWADASETGQTKRCKVTSILDWEMAGWYPSYWEFVKAICNAAPRGPLGDWPEYLPTDAIGTWPVECALDSLIGRWLG</sequence>
<evidence type="ECO:0000259" key="2">
    <source>
        <dbReference type="Pfam" id="PF01636"/>
    </source>
</evidence>
<protein>
    <submittedName>
        <fullName evidence="3">Phosphotransferase family protein</fullName>
    </submittedName>
</protein>
<dbReference type="PANTHER" id="PTHR21310:SF58">
    <property type="entry name" value="AMINOGLYCOSIDE PHOSPHOTRANSFERASE DOMAIN-CONTAINING PROTEIN"/>
    <property type="match status" value="1"/>
</dbReference>
<dbReference type="Gene3D" id="3.90.1200.10">
    <property type="match status" value="1"/>
</dbReference>
<keyword evidence="3" id="KW-0808">Transferase</keyword>
<dbReference type="InterPro" id="IPR002575">
    <property type="entry name" value="Aminoglycoside_PTrfase"/>
</dbReference>
<dbReference type="InterPro" id="IPR011009">
    <property type="entry name" value="Kinase-like_dom_sf"/>
</dbReference>
<dbReference type="AlphaFoldDB" id="S3C0Q3"/>
<dbReference type="OMA" id="GTPRRCK"/>
<dbReference type="VEuPathDB" id="FungiDB:F503_03866"/>
<dbReference type="InterPro" id="IPR051678">
    <property type="entry name" value="AGP_Transferase"/>
</dbReference>
<dbReference type="OrthoDB" id="3250044at2759"/>
<evidence type="ECO:0000313" key="4">
    <source>
        <dbReference type="Proteomes" id="UP000016923"/>
    </source>
</evidence>
<gene>
    <name evidence="3" type="ORF">F503_03866</name>
</gene>
<dbReference type="HOGENOM" id="CLU_021768_10_0_1"/>
<dbReference type="Pfam" id="PF01636">
    <property type="entry name" value="APH"/>
    <property type="match status" value="1"/>
</dbReference>
<keyword evidence="4" id="KW-1185">Reference proteome</keyword>
<evidence type="ECO:0000256" key="1">
    <source>
        <dbReference type="SAM" id="MobiDB-lite"/>
    </source>
</evidence>
<dbReference type="STRING" id="1262450.S3C0Q3"/>
<dbReference type="GO" id="GO:0016740">
    <property type="term" value="F:transferase activity"/>
    <property type="evidence" value="ECO:0007669"/>
    <property type="project" value="UniProtKB-KW"/>
</dbReference>
<proteinExistence type="predicted"/>
<dbReference type="EMBL" id="KE148157">
    <property type="protein sequence ID" value="EPE05261.1"/>
    <property type="molecule type" value="Genomic_DNA"/>
</dbReference>
<name>S3C0Q3_OPHP1</name>
<evidence type="ECO:0000313" key="3">
    <source>
        <dbReference type="EMBL" id="EPE05261.1"/>
    </source>
</evidence>
<feature type="region of interest" description="Disordered" evidence="1">
    <location>
        <begin position="249"/>
        <end position="272"/>
    </location>
</feature>
<feature type="region of interest" description="Disordered" evidence="1">
    <location>
        <begin position="55"/>
        <end position="83"/>
    </location>
</feature>
<organism evidence="3 4">
    <name type="scientific">Ophiostoma piceae (strain UAMH 11346)</name>
    <name type="common">Sap stain fungus</name>
    <dbReference type="NCBI Taxonomy" id="1262450"/>
    <lineage>
        <taxon>Eukaryota</taxon>
        <taxon>Fungi</taxon>
        <taxon>Dikarya</taxon>
        <taxon>Ascomycota</taxon>
        <taxon>Pezizomycotina</taxon>
        <taxon>Sordariomycetes</taxon>
        <taxon>Sordariomycetidae</taxon>
        <taxon>Ophiostomatales</taxon>
        <taxon>Ophiostomataceae</taxon>
        <taxon>Ophiostoma</taxon>
    </lineage>
</organism>
<dbReference type="eggNOG" id="ENOG502S1T8">
    <property type="taxonomic scope" value="Eukaryota"/>
</dbReference>